<sequence length="1328" mass="141063">MPPSSASRVAQQSTRLEATSSHHDPPHAFIVDVSKGRLDEIRRQLAIPVPVNTFRPYPGARIERDESRVHVYDFDGQRGATPLSITCLDPELDVPATINTSVQGLLDRLEATHSTVGPLTTRQYEALYVGMTYSTPRALGTDLFCAIGLATTGALEALRPGEKWRAQHDIDAGLDTVQADLVCFPDGKEWLGAFTVQLALPDEEFEGLHAYACSMGAFPPLGSYIERGRTRIVHWAETEGEWLPLPPPLRSMVQLSALLSSKYIRSQAESTIDPAHPFDPKITLLVTTGSRIFLLTGLVEYHDTLPYSRLAISPLHNQHNLPLLGLERVTMPVAAEKELRDLQGHCDGAAEPSETNGRGGEDVGREVDSSRPLPKGGRTGGAGSVAVIRLPDGHATRPKRFRLVSPLSSSNSSSSDASFDRRSDLFASRLTPAYMENPSSSSRSTDSSPPADADAPYIVLETLLSHSYPRVYGSTATGLAIKLLYRGDEEEHELWNEAKVYEAIYASVPDASSFLMEYHGLFEAPSGELALVMGAGESVDNWDEPSAEIIRLVSLLHAAGYTHGGLACRNLVRTSQGVRLIDLGRSHSLQADTMASIDPPTHLLVALCTVPLASLSATLANPPVHDTLCALLAHSKPSSTDTQQRQLLHAVVARAAPLKGALAGPQGIRLLALYLAAFLSTNAKAAQKVVEDALAANVRLTEQVRSMGGGAVGEVLGAKEGGDAARTVLALVRGTFGCFSPTAAGAKGGEAARQVLEALVGAYERLASSQSDSLRLDVLETSHALLKTVSAALTSSTNASTSSTALEAIRSLLLILLPSSRPPTALARALQVHYSLSSALTEGVQGSVGPVARQVKDLIGGLKRAATGDEAEKEEREWVARLAKETKVGGAAERDVGLGTRDKEEGVTRAAATNGKQKAEEGVDAAEKEAEIASAISHLLDLFPHLSSPFLRACLTHPTFTAATLEATTERVVAALLDDAPLPPDLARLRDGPAASEPAPTPALTSQAAAPQAERRNIYDDDRLFSRGTLLVGGKDRKLASHNKATPPSLQLDESLKASIIALAEAPSSDEEEEEEGEAFLEDGAEDGGARVRVGDGEPKDQTDEDEEGDDVEMGDGPQGGGTAAGSSAPTTASRSSVYSPATVLTLESTYLRSPALFNRDAATRRGKERKALRDKTGLGDEQIEGWKVMLERDPKKLQKLADKHTDLAATSNHPASQRSAKPPPSSDSQASPSNAPHQQEQQQQRGPPRSGGDSSRGGGRGRGRSDGGRKTSDRATRGRDKKLAKFLGAGGGGAALSLLQRGILLLDFVPQSKQARVEVELALVSVV</sequence>
<evidence type="ECO:0000313" key="3">
    <source>
        <dbReference type="EMBL" id="CTR11557.1"/>
    </source>
</evidence>
<feature type="compositionally biased region" description="Basic and acidic residues" evidence="2">
    <location>
        <begin position="1162"/>
        <end position="1179"/>
    </location>
</feature>
<feature type="region of interest" description="Disordered" evidence="2">
    <location>
        <begin position="346"/>
        <end position="419"/>
    </location>
</feature>
<feature type="compositionally biased region" description="Basic and acidic residues" evidence="2">
    <location>
        <begin position="1088"/>
        <end position="1102"/>
    </location>
</feature>
<dbReference type="EMBL" id="CWKI01000018">
    <property type="protein sequence ID" value="CTR11557.1"/>
    <property type="molecule type" value="Genomic_DNA"/>
</dbReference>
<evidence type="ECO:0000313" key="4">
    <source>
        <dbReference type="Proteomes" id="UP000199069"/>
    </source>
</evidence>
<dbReference type="GO" id="GO:0043130">
    <property type="term" value="F:ubiquitin binding"/>
    <property type="evidence" value="ECO:0007669"/>
    <property type="project" value="TreeGrafter"/>
</dbReference>
<dbReference type="Proteomes" id="UP000199069">
    <property type="component" value="Unassembled WGS sequence"/>
</dbReference>
<dbReference type="PANTHER" id="PTHR21494">
    <property type="entry name" value="ACTIVATING SIGNAL COINTEGRATOR 1 COMPLEX SUBUNIT 2 ASC-1 COMPLEX SUBUNIT P100"/>
    <property type="match status" value="1"/>
</dbReference>
<dbReference type="CDD" id="cd14364">
    <property type="entry name" value="CUE_ASCC2"/>
    <property type="match status" value="1"/>
</dbReference>
<feature type="compositionally biased region" description="Low complexity" evidence="2">
    <location>
        <begin position="403"/>
        <end position="417"/>
    </location>
</feature>
<feature type="compositionally biased region" description="Polar residues" evidence="2">
    <location>
        <begin position="1"/>
        <end position="19"/>
    </location>
</feature>
<feature type="compositionally biased region" description="Basic and acidic residues" evidence="2">
    <location>
        <begin position="359"/>
        <end position="369"/>
    </location>
</feature>
<protein>
    <submittedName>
        <fullName evidence="3">BY PROTMAP: gi|342320358|gb|EGU12299.1| Proteophosphoglycan ppg4 [Rhodotorula glutinis ATCC 204091]</fullName>
    </submittedName>
</protein>
<gene>
    <name evidence="3" type="primary">FGENESH: predicted gene_18.69</name>
    <name evidence="3" type="ORF">BN2166_0074180</name>
</gene>
<feature type="compositionally biased region" description="Low complexity" evidence="2">
    <location>
        <begin position="438"/>
        <end position="452"/>
    </location>
</feature>
<reference evidence="3 4" key="1">
    <citation type="submission" date="2015-07" db="EMBL/GenBank/DDBJ databases">
        <authorList>
            <person name="Cajimat M.N.B."/>
            <person name="Milazzo M.L."/>
            <person name="Fulhorst C.F."/>
        </authorList>
    </citation>
    <scope>NUCLEOTIDE SEQUENCE [LARGE SCALE GENOMIC DNA]</scope>
    <source>
        <strain evidence="3">Single colony</strain>
    </source>
</reference>
<dbReference type="InterPro" id="IPR011009">
    <property type="entry name" value="Kinase-like_dom_sf"/>
</dbReference>
<keyword evidence="1" id="KW-0175">Coiled coil</keyword>
<feature type="region of interest" description="Disordered" evidence="2">
    <location>
        <begin position="431"/>
        <end position="452"/>
    </location>
</feature>
<dbReference type="Gene3D" id="1.10.8.10">
    <property type="entry name" value="DNA helicase RuvA subunit, C-terminal domain"/>
    <property type="match status" value="1"/>
</dbReference>
<feature type="compositionally biased region" description="Polar residues" evidence="2">
    <location>
        <begin position="1209"/>
        <end position="1219"/>
    </location>
</feature>
<proteinExistence type="predicted"/>
<feature type="region of interest" description="Disordered" evidence="2">
    <location>
        <begin position="1209"/>
        <end position="1281"/>
    </location>
</feature>
<dbReference type="InterPro" id="IPR009060">
    <property type="entry name" value="UBA-like_sf"/>
</dbReference>
<feature type="compositionally biased region" description="Acidic residues" evidence="2">
    <location>
        <begin position="1103"/>
        <end position="1114"/>
    </location>
</feature>
<dbReference type="SUPFAM" id="SSF56112">
    <property type="entry name" value="Protein kinase-like (PK-like)"/>
    <property type="match status" value="1"/>
</dbReference>
<feature type="region of interest" description="Disordered" evidence="2">
    <location>
        <begin position="1"/>
        <end position="28"/>
    </location>
</feature>
<feature type="compositionally biased region" description="Basic and acidic residues" evidence="2">
    <location>
        <begin position="1264"/>
        <end position="1281"/>
    </location>
</feature>
<feature type="compositionally biased region" description="Low complexity" evidence="2">
    <location>
        <begin position="1125"/>
        <end position="1137"/>
    </location>
</feature>
<feature type="region of interest" description="Disordered" evidence="2">
    <location>
        <begin position="1065"/>
        <end position="1187"/>
    </location>
</feature>
<keyword evidence="4" id="KW-1185">Reference proteome</keyword>
<accession>A0A0K3CS43</accession>
<dbReference type="InterPro" id="IPR052586">
    <property type="entry name" value="ASCC2"/>
</dbReference>
<organism evidence="3 4">
    <name type="scientific">Rhodotorula toruloides</name>
    <name type="common">Yeast</name>
    <name type="synonym">Rhodosporidium toruloides</name>
    <dbReference type="NCBI Taxonomy" id="5286"/>
    <lineage>
        <taxon>Eukaryota</taxon>
        <taxon>Fungi</taxon>
        <taxon>Dikarya</taxon>
        <taxon>Basidiomycota</taxon>
        <taxon>Pucciniomycotina</taxon>
        <taxon>Microbotryomycetes</taxon>
        <taxon>Sporidiobolales</taxon>
        <taxon>Sporidiobolaceae</taxon>
        <taxon>Rhodotorula</taxon>
    </lineage>
</organism>
<feature type="compositionally biased region" description="Acidic residues" evidence="2">
    <location>
        <begin position="1068"/>
        <end position="1086"/>
    </location>
</feature>
<feature type="region of interest" description="Disordered" evidence="2">
    <location>
        <begin position="984"/>
        <end position="1020"/>
    </location>
</feature>
<dbReference type="InterPro" id="IPR041800">
    <property type="entry name" value="ASCC2_CUE"/>
</dbReference>
<evidence type="ECO:0000256" key="1">
    <source>
        <dbReference type="SAM" id="Coils"/>
    </source>
</evidence>
<feature type="compositionally biased region" description="Low complexity" evidence="2">
    <location>
        <begin position="1227"/>
        <end position="1254"/>
    </location>
</feature>
<name>A0A0K3CS43_RHOTO</name>
<feature type="coiled-coil region" evidence="1">
    <location>
        <begin position="909"/>
        <end position="936"/>
    </location>
</feature>
<dbReference type="SUPFAM" id="SSF46934">
    <property type="entry name" value="UBA-like"/>
    <property type="match status" value="1"/>
</dbReference>
<dbReference type="STRING" id="5286.A0A0K3CS43"/>
<dbReference type="PANTHER" id="PTHR21494:SF0">
    <property type="entry name" value="ACTIVATING SIGNAL COINTEGRATOR 1 COMPLEX SUBUNIT 2"/>
    <property type="match status" value="1"/>
</dbReference>
<evidence type="ECO:0000256" key="2">
    <source>
        <dbReference type="SAM" id="MobiDB-lite"/>
    </source>
</evidence>